<dbReference type="Gene3D" id="2.30.40.10">
    <property type="entry name" value="Urease, subunit C, domain 1"/>
    <property type="match status" value="1"/>
</dbReference>
<dbReference type="InterPro" id="IPR011059">
    <property type="entry name" value="Metal-dep_hydrolase_composite"/>
</dbReference>
<keyword evidence="2" id="KW-0378">Hydrolase</keyword>
<evidence type="ECO:0000313" key="3">
    <source>
        <dbReference type="Proteomes" id="UP000490386"/>
    </source>
</evidence>
<evidence type="ECO:0000313" key="2">
    <source>
        <dbReference type="EMBL" id="KAB1636250.1"/>
    </source>
</evidence>
<organism evidence="2 3">
    <name type="scientific">Pseudoclavibacter terrae</name>
    <dbReference type="NCBI Taxonomy" id="1530195"/>
    <lineage>
        <taxon>Bacteria</taxon>
        <taxon>Bacillati</taxon>
        <taxon>Actinomycetota</taxon>
        <taxon>Actinomycetes</taxon>
        <taxon>Micrococcales</taxon>
        <taxon>Microbacteriaceae</taxon>
        <taxon>Pseudoclavibacter</taxon>
    </lineage>
</organism>
<dbReference type="InterPro" id="IPR032466">
    <property type="entry name" value="Metal_Hydrolase"/>
</dbReference>
<dbReference type="GO" id="GO:0016810">
    <property type="term" value="F:hydrolase activity, acting on carbon-nitrogen (but not peptide) bonds"/>
    <property type="evidence" value="ECO:0007669"/>
    <property type="project" value="InterPro"/>
</dbReference>
<dbReference type="InterPro" id="IPR033932">
    <property type="entry name" value="YtcJ-like"/>
</dbReference>
<protein>
    <submittedName>
        <fullName evidence="2">Amidohydrolase</fullName>
    </submittedName>
</protein>
<evidence type="ECO:0000259" key="1">
    <source>
        <dbReference type="Pfam" id="PF07969"/>
    </source>
</evidence>
<gene>
    <name evidence="2" type="ORF">F8O03_17170</name>
</gene>
<dbReference type="Gene3D" id="3.20.20.140">
    <property type="entry name" value="Metal-dependent hydrolases"/>
    <property type="match status" value="1"/>
</dbReference>
<dbReference type="Pfam" id="PF07969">
    <property type="entry name" value="Amidohydro_3"/>
    <property type="match status" value="1"/>
</dbReference>
<proteinExistence type="predicted"/>
<dbReference type="Proteomes" id="UP000490386">
    <property type="component" value="Unassembled WGS sequence"/>
</dbReference>
<dbReference type="InterPro" id="IPR013108">
    <property type="entry name" value="Amidohydro_3"/>
</dbReference>
<feature type="domain" description="Amidohydrolase 3" evidence="1">
    <location>
        <begin position="48"/>
        <end position="535"/>
    </location>
</feature>
<dbReference type="OrthoDB" id="3173428at2"/>
<dbReference type="RefSeq" id="WP_151424961.1">
    <property type="nucleotide sequence ID" value="NZ_WBJX01000007.1"/>
</dbReference>
<dbReference type="SUPFAM" id="SSF51338">
    <property type="entry name" value="Composite domain of metallo-dependent hydrolases"/>
    <property type="match status" value="1"/>
</dbReference>
<comment type="caution">
    <text evidence="2">The sequence shown here is derived from an EMBL/GenBank/DDBJ whole genome shotgun (WGS) entry which is preliminary data.</text>
</comment>
<dbReference type="Gene3D" id="3.10.310.70">
    <property type="match status" value="1"/>
</dbReference>
<accession>A0A7J5AXT6</accession>
<sequence length="539" mass="56671">MKIDLIVEAADVITMDERRPHARRLGIHHGRVVGLDEDLVGVDAVRRVDVGDAVVIPGIIDAHCHTTWFGRTQIDLDLSGIRDVDEALTLLTAHAKTLPVGEWVQAAGYNQHLVGGRYPSLAALDAATAGHPAVIKQSSGHAVIANTEALRRAGAVDASDPDGGRIERDASGRLTGRLEETAQALVLDLLKPMSHADIVRSLEIATSIYASEGITSFTEAGIGAGWIGNSTAELGAYQIARDSGALRARAQVMPTLDSFELAHGDPATPGSIGLSLGARTGLGDDRLCIGPLKLFVDGSLTGRTAAMSSPYCGEPDNTGFLQGEAEDITRKILAAAASGWSIAAHAIGDAAIDLAMDAIEASIAANGTPSTPHRIEHASYLRDDQLPRLARLGIAVTPQAMFVHRFGDEFVTSMGKERVPGIYRARSLLDAGVLVAGSSDRPCIDGNPFLAMRTLIERRTASGQEFAPQERLTAQQALASYTRDAARATGSLDTGSLAPGRLADLAVLDRSPLTSTPDELSETQVLTTLVGGEPTHGNL</sequence>
<reference evidence="2 3" key="1">
    <citation type="submission" date="2019-09" db="EMBL/GenBank/DDBJ databases">
        <title>Phylogeny of genus Pseudoclavibacter and closely related genus.</title>
        <authorList>
            <person name="Li Y."/>
        </authorList>
    </citation>
    <scope>NUCLEOTIDE SEQUENCE [LARGE SCALE GENOMIC DNA]</scope>
    <source>
        <strain evidence="2 3">THG-MD12</strain>
    </source>
</reference>
<dbReference type="PANTHER" id="PTHR22642">
    <property type="entry name" value="IMIDAZOLONEPROPIONASE"/>
    <property type="match status" value="1"/>
</dbReference>
<keyword evidence="3" id="KW-1185">Reference proteome</keyword>
<dbReference type="PANTHER" id="PTHR22642:SF2">
    <property type="entry name" value="PROTEIN LONG AFTER FAR-RED 3"/>
    <property type="match status" value="1"/>
</dbReference>
<name>A0A7J5AXT6_9MICO</name>
<dbReference type="CDD" id="cd01300">
    <property type="entry name" value="YtcJ_like"/>
    <property type="match status" value="1"/>
</dbReference>
<dbReference type="AlphaFoldDB" id="A0A7J5AXT6"/>
<dbReference type="SUPFAM" id="SSF51556">
    <property type="entry name" value="Metallo-dependent hydrolases"/>
    <property type="match status" value="1"/>
</dbReference>
<dbReference type="EMBL" id="WBJX01000007">
    <property type="protein sequence ID" value="KAB1636250.1"/>
    <property type="molecule type" value="Genomic_DNA"/>
</dbReference>